<dbReference type="NCBIfam" id="NF002148">
    <property type="entry name" value="PRK00982.1-2"/>
    <property type="match status" value="1"/>
</dbReference>
<comment type="similarity">
    <text evidence="7">Belongs to the acyl carrier protein (ACP) family.</text>
</comment>
<keyword evidence="2 7" id="KW-0444">Lipid biosynthesis</keyword>
<protein>
    <recommendedName>
        <fullName evidence="7 8">Acyl carrier protein</fullName>
        <shortName evidence="7">ACP</shortName>
    </recommendedName>
</protein>
<evidence type="ECO:0000256" key="8">
    <source>
        <dbReference type="NCBIfam" id="TIGR00517"/>
    </source>
</evidence>
<dbReference type="Proteomes" id="UP001164187">
    <property type="component" value="Chromosome"/>
</dbReference>
<comment type="PTM">
    <text evidence="7">4'-phosphopantetheine is transferred from CoA to a specific serine of apo-ACP by AcpS. This modification is essential for activity because fatty acids are bound in thioester linkage to the sulfhydryl of the prosthetic group.</text>
</comment>
<keyword evidence="1 7" id="KW-0596">Phosphopantetheine</keyword>
<dbReference type="PANTHER" id="PTHR20863:SF76">
    <property type="entry name" value="CARRIER DOMAIN-CONTAINING PROTEIN"/>
    <property type="match status" value="1"/>
</dbReference>
<dbReference type="PROSITE" id="PS50075">
    <property type="entry name" value="CARRIER"/>
    <property type="match status" value="1"/>
</dbReference>
<feature type="domain" description="Carrier" evidence="10">
    <location>
        <begin position="1"/>
        <end position="75"/>
    </location>
</feature>
<dbReference type="EMBL" id="CP114052">
    <property type="protein sequence ID" value="WAW14327.1"/>
    <property type="molecule type" value="Genomic_DNA"/>
</dbReference>
<evidence type="ECO:0000313" key="11">
    <source>
        <dbReference type="EMBL" id="WAW14327.1"/>
    </source>
</evidence>
<keyword evidence="4 7" id="KW-0276">Fatty acid metabolism</keyword>
<dbReference type="HAMAP" id="MF_01217">
    <property type="entry name" value="Acyl_carrier"/>
    <property type="match status" value="1"/>
</dbReference>
<comment type="subcellular location">
    <subcellularLocation>
        <location evidence="7">Cytoplasm</location>
    </subcellularLocation>
</comment>
<name>A0ABY7JQU8_9FIRM</name>
<gene>
    <name evidence="7 11" type="primary">acpP</name>
    <name evidence="11" type="ORF">O0R46_06860</name>
</gene>
<feature type="modified residue" description="O-(pantetheine 4'-phosphoryl)serine" evidence="7">
    <location>
        <position position="35"/>
    </location>
</feature>
<sequence length="75" mass="8711">MFEKIKEIIVEQLSLDDDSMIDMDTDIQEDLDADSLDAVEIIMAIEEEFDLKVDDEEIDDIRTIGDIINYIENNK</sequence>
<dbReference type="RefSeq" id="WP_269310995.1">
    <property type="nucleotide sequence ID" value="NZ_CP114052.1"/>
</dbReference>
<dbReference type="PANTHER" id="PTHR20863">
    <property type="entry name" value="ACYL CARRIER PROTEIN"/>
    <property type="match status" value="1"/>
</dbReference>
<reference evidence="11" key="1">
    <citation type="submission" date="2022-12" db="EMBL/GenBank/DDBJ databases">
        <title>Peptostreptococcus.</title>
        <authorList>
            <person name="Lee S.H."/>
        </authorList>
    </citation>
    <scope>NUCLEOTIDE SEQUENCE</scope>
    <source>
        <strain evidence="11">CBA3647</strain>
    </source>
</reference>
<dbReference type="InterPro" id="IPR009081">
    <property type="entry name" value="PP-bd_ACP"/>
</dbReference>
<dbReference type="Gene3D" id="1.10.1200.10">
    <property type="entry name" value="ACP-like"/>
    <property type="match status" value="1"/>
</dbReference>
<comment type="PTM">
    <text evidence="9">4'-phosphopantetheine is transferred from CoA to a specific serine of apo-ACP by acpS.</text>
</comment>
<accession>A0ABY7JQU8</accession>
<keyword evidence="6 7" id="KW-0275">Fatty acid biosynthesis</keyword>
<comment type="pathway">
    <text evidence="7 9">Lipid metabolism; fatty acid biosynthesis.</text>
</comment>
<evidence type="ECO:0000313" key="12">
    <source>
        <dbReference type="Proteomes" id="UP001164187"/>
    </source>
</evidence>
<evidence type="ECO:0000256" key="5">
    <source>
        <dbReference type="ARBA" id="ARBA00023098"/>
    </source>
</evidence>
<keyword evidence="12" id="KW-1185">Reference proteome</keyword>
<dbReference type="InterPro" id="IPR003231">
    <property type="entry name" value="ACP"/>
</dbReference>
<evidence type="ECO:0000256" key="3">
    <source>
        <dbReference type="ARBA" id="ARBA00022553"/>
    </source>
</evidence>
<evidence type="ECO:0000256" key="6">
    <source>
        <dbReference type="ARBA" id="ARBA00023160"/>
    </source>
</evidence>
<dbReference type="NCBIfam" id="NF002150">
    <property type="entry name" value="PRK00982.1-4"/>
    <property type="match status" value="1"/>
</dbReference>
<organism evidence="11 12">
    <name type="scientific">Peptostreptococcus equinus</name>
    <dbReference type="NCBI Taxonomy" id="3003601"/>
    <lineage>
        <taxon>Bacteria</taxon>
        <taxon>Bacillati</taxon>
        <taxon>Bacillota</taxon>
        <taxon>Clostridia</taxon>
        <taxon>Peptostreptococcales</taxon>
        <taxon>Peptostreptococcaceae</taxon>
        <taxon>Peptostreptococcus</taxon>
    </lineage>
</organism>
<dbReference type="NCBIfam" id="TIGR00517">
    <property type="entry name" value="acyl_carrier"/>
    <property type="match status" value="1"/>
</dbReference>
<evidence type="ECO:0000259" key="10">
    <source>
        <dbReference type="PROSITE" id="PS50075"/>
    </source>
</evidence>
<dbReference type="Pfam" id="PF00550">
    <property type="entry name" value="PP-binding"/>
    <property type="match status" value="1"/>
</dbReference>
<evidence type="ECO:0000256" key="1">
    <source>
        <dbReference type="ARBA" id="ARBA00022450"/>
    </source>
</evidence>
<evidence type="ECO:0000256" key="4">
    <source>
        <dbReference type="ARBA" id="ARBA00022832"/>
    </source>
</evidence>
<proteinExistence type="inferred from homology"/>
<keyword evidence="3 7" id="KW-0597">Phosphoprotein</keyword>
<keyword evidence="7" id="KW-0963">Cytoplasm</keyword>
<evidence type="ECO:0000256" key="2">
    <source>
        <dbReference type="ARBA" id="ARBA00022516"/>
    </source>
</evidence>
<dbReference type="SUPFAM" id="SSF47336">
    <property type="entry name" value="ACP-like"/>
    <property type="match status" value="1"/>
</dbReference>
<evidence type="ECO:0000256" key="9">
    <source>
        <dbReference type="RuleBase" id="RU003545"/>
    </source>
</evidence>
<dbReference type="InterPro" id="IPR036736">
    <property type="entry name" value="ACP-like_sf"/>
</dbReference>
<evidence type="ECO:0000256" key="7">
    <source>
        <dbReference type="HAMAP-Rule" id="MF_01217"/>
    </source>
</evidence>
<comment type="function">
    <text evidence="7 9">Carrier of the growing fatty acid chain in fatty acid biosynthesis.</text>
</comment>
<keyword evidence="5 7" id="KW-0443">Lipid metabolism</keyword>